<accession>A0ABT1LW32</accession>
<dbReference type="PANTHER" id="PTHR35604">
    <property type="entry name" value="TRANSPOSASE INSH FOR INSERTION SEQUENCE ELEMENT IS5A-RELATED"/>
    <property type="match status" value="1"/>
</dbReference>
<reference evidence="3 4" key="1">
    <citation type="submission" date="2022-06" db="EMBL/GenBank/DDBJ databases">
        <title>Pseudarthrobacter sp. strain RMG13 Genome sequencing and assembly.</title>
        <authorList>
            <person name="Kim I."/>
        </authorList>
    </citation>
    <scope>NUCLEOTIDE SEQUENCE [LARGE SCALE GENOMIC DNA]</scope>
    <source>
        <strain evidence="3 4">RMG13</strain>
    </source>
</reference>
<dbReference type="Pfam" id="PF05598">
    <property type="entry name" value="DUF772"/>
    <property type="match status" value="1"/>
</dbReference>
<keyword evidence="4" id="KW-1185">Reference proteome</keyword>
<dbReference type="InterPro" id="IPR047629">
    <property type="entry name" value="IS1182_transpos"/>
</dbReference>
<name>A0ABT1LW32_9MICC</name>
<dbReference type="Proteomes" id="UP001524318">
    <property type="component" value="Unassembled WGS sequence"/>
</dbReference>
<organism evidence="3 4">
    <name type="scientific">Pseudarthrobacter humi</name>
    <dbReference type="NCBI Taxonomy" id="2952523"/>
    <lineage>
        <taxon>Bacteria</taxon>
        <taxon>Bacillati</taxon>
        <taxon>Actinomycetota</taxon>
        <taxon>Actinomycetes</taxon>
        <taxon>Micrococcales</taxon>
        <taxon>Micrococcaceae</taxon>
        <taxon>Pseudarthrobacter</taxon>
    </lineage>
</organism>
<evidence type="ECO:0000259" key="2">
    <source>
        <dbReference type="Pfam" id="PF13751"/>
    </source>
</evidence>
<dbReference type="NCBIfam" id="NF033551">
    <property type="entry name" value="transpos_IS1182"/>
    <property type="match status" value="1"/>
</dbReference>
<gene>
    <name evidence="3" type="ORF">NFC73_20650</name>
</gene>
<evidence type="ECO:0000313" key="4">
    <source>
        <dbReference type="Proteomes" id="UP001524318"/>
    </source>
</evidence>
<comment type="caution">
    <text evidence="3">The sequence shown here is derived from an EMBL/GenBank/DDBJ whole genome shotgun (WGS) entry which is preliminary data.</text>
</comment>
<protein>
    <submittedName>
        <fullName evidence="3">IS1182 family transposase</fullName>
    </submittedName>
</protein>
<sequence length="519" mass="56196">MQGREDAQRGYLDVEALAGELLAPGSVFAFLARHRGRLFPDSMMEDLFPSRRGRPSVPAPVIGSVLVLQALQGLSDRETAEALTFDLRWKAACGYGLTDTAFHPSTLTYWRRRLAGSGNPHRIMEAIAEVVADTGILKGKRRRAVDSTVLDDAVARQDTITQLIAGIRRFGRDVPGSQELLSAHAAGYDYTRTGKPDIAWDDQEAKDGLVSALVTDALALLAAVDPETLDGKAADAYALLALVAGQDVEPAEDSDGTDGRWRIARKVAPDRLISTVDPDTRHAHKTQSRQQDGFKAHIVIEPDTGLITAGELTKASGPENSDGAVGARLIGMDPTITGTSVDVLADSAYGSGEMLAALARTTHTPVIKPWPLRPAVDGGFTLDDFTVDEAAGTATCPNGITKTITPKRSVTFGAACTGCPLRDRCTTAARGRTLDLHEHDALLREHRHRATDPAFKHDYRTHRPMVERSIAWLTRGNRRVPHRGIKRNNAWLQLRIAGLNLRRMLALGLTENDGSWALG</sequence>
<dbReference type="InterPro" id="IPR008490">
    <property type="entry name" value="Transposase_InsH_N"/>
</dbReference>
<evidence type="ECO:0000313" key="3">
    <source>
        <dbReference type="EMBL" id="MCP9002114.1"/>
    </source>
</evidence>
<dbReference type="RefSeq" id="WP_254753348.1">
    <property type="nucleotide sequence ID" value="NZ_JANCLV010000041.1"/>
</dbReference>
<feature type="domain" description="Transposase InsH N-terminal" evidence="1">
    <location>
        <begin position="42"/>
        <end position="113"/>
    </location>
</feature>
<dbReference type="PANTHER" id="PTHR35604:SF2">
    <property type="entry name" value="TRANSPOSASE INSH FOR INSERTION SEQUENCE ELEMENT IS5A-RELATED"/>
    <property type="match status" value="1"/>
</dbReference>
<dbReference type="Pfam" id="PF13751">
    <property type="entry name" value="DDE_Tnp_1_6"/>
    <property type="match status" value="1"/>
</dbReference>
<evidence type="ECO:0000259" key="1">
    <source>
        <dbReference type="Pfam" id="PF05598"/>
    </source>
</evidence>
<proteinExistence type="predicted"/>
<feature type="domain" description="Transposase DDE" evidence="2">
    <location>
        <begin position="406"/>
        <end position="505"/>
    </location>
</feature>
<dbReference type="InterPro" id="IPR025668">
    <property type="entry name" value="Tnp_DDE_dom"/>
</dbReference>
<dbReference type="EMBL" id="JANCLV010000041">
    <property type="protein sequence ID" value="MCP9002114.1"/>
    <property type="molecule type" value="Genomic_DNA"/>
</dbReference>